<feature type="compositionally biased region" description="Basic and acidic residues" evidence="1">
    <location>
        <begin position="437"/>
        <end position="447"/>
    </location>
</feature>
<feature type="compositionally biased region" description="Basic and acidic residues" evidence="1">
    <location>
        <begin position="904"/>
        <end position="914"/>
    </location>
</feature>
<feature type="compositionally biased region" description="Acidic residues" evidence="1">
    <location>
        <begin position="420"/>
        <end position="436"/>
    </location>
</feature>
<feature type="region of interest" description="Disordered" evidence="1">
    <location>
        <begin position="353"/>
        <end position="1059"/>
    </location>
</feature>
<feature type="compositionally biased region" description="Acidic residues" evidence="1">
    <location>
        <begin position="826"/>
        <end position="837"/>
    </location>
</feature>
<feature type="compositionally biased region" description="Basic and acidic residues" evidence="1">
    <location>
        <begin position="972"/>
        <end position="984"/>
    </location>
</feature>
<feature type="compositionally biased region" description="Low complexity" evidence="1">
    <location>
        <begin position="102"/>
        <end position="117"/>
    </location>
</feature>
<dbReference type="AlphaFoldDB" id="A0A8H3DU50"/>
<feature type="compositionally biased region" description="Basic and acidic residues" evidence="1">
    <location>
        <begin position="695"/>
        <end position="707"/>
    </location>
</feature>
<proteinExistence type="predicted"/>
<reference evidence="2" key="1">
    <citation type="submission" date="2021-01" db="EMBL/GenBank/DDBJ databases">
        <authorList>
            <person name="Kaushik A."/>
        </authorList>
    </citation>
    <scope>NUCLEOTIDE SEQUENCE</scope>
    <source>
        <strain evidence="2">AG5</strain>
    </source>
</reference>
<feature type="compositionally biased region" description="Polar residues" evidence="1">
    <location>
        <begin position="947"/>
        <end position="957"/>
    </location>
</feature>
<evidence type="ECO:0000313" key="2">
    <source>
        <dbReference type="EMBL" id="CAE7058530.1"/>
    </source>
</evidence>
<evidence type="ECO:0000313" key="3">
    <source>
        <dbReference type="Proteomes" id="UP000663827"/>
    </source>
</evidence>
<feature type="compositionally biased region" description="Basic residues" evidence="1">
    <location>
        <begin position="260"/>
        <end position="269"/>
    </location>
</feature>
<feature type="compositionally biased region" description="Acidic residues" evidence="1">
    <location>
        <begin position="600"/>
        <end position="611"/>
    </location>
</feature>
<protein>
    <submittedName>
        <fullName evidence="2">Uncharacterized protein</fullName>
    </submittedName>
</protein>
<feature type="compositionally biased region" description="Low complexity" evidence="1">
    <location>
        <begin position="803"/>
        <end position="819"/>
    </location>
</feature>
<organism evidence="2 3">
    <name type="scientific">Rhizoctonia solani</name>
    <dbReference type="NCBI Taxonomy" id="456999"/>
    <lineage>
        <taxon>Eukaryota</taxon>
        <taxon>Fungi</taxon>
        <taxon>Dikarya</taxon>
        <taxon>Basidiomycota</taxon>
        <taxon>Agaricomycotina</taxon>
        <taxon>Agaricomycetes</taxon>
        <taxon>Cantharellales</taxon>
        <taxon>Ceratobasidiaceae</taxon>
        <taxon>Rhizoctonia</taxon>
    </lineage>
</organism>
<feature type="region of interest" description="Disordered" evidence="1">
    <location>
        <begin position="1"/>
        <end position="219"/>
    </location>
</feature>
<accession>A0A8H3DU50</accession>
<comment type="caution">
    <text evidence="2">The sequence shown here is derived from an EMBL/GenBank/DDBJ whole genome shotgun (WGS) entry which is preliminary data.</text>
</comment>
<feature type="compositionally biased region" description="Basic and acidic residues" evidence="1">
    <location>
        <begin position="565"/>
        <end position="574"/>
    </location>
</feature>
<feature type="compositionally biased region" description="Polar residues" evidence="1">
    <location>
        <begin position="354"/>
        <end position="380"/>
    </location>
</feature>
<dbReference type="Proteomes" id="UP000663827">
    <property type="component" value="Unassembled WGS sequence"/>
</dbReference>
<feature type="compositionally biased region" description="Polar residues" evidence="1">
    <location>
        <begin position="858"/>
        <end position="875"/>
    </location>
</feature>
<gene>
    <name evidence="2" type="ORF">RDB_LOCUS6206</name>
</gene>
<feature type="non-terminal residue" evidence="2">
    <location>
        <position position="1059"/>
    </location>
</feature>
<feature type="compositionally biased region" description="Polar residues" evidence="1">
    <location>
        <begin position="389"/>
        <end position="401"/>
    </location>
</feature>
<feature type="region of interest" description="Disordered" evidence="1">
    <location>
        <begin position="236"/>
        <end position="287"/>
    </location>
</feature>
<feature type="compositionally biased region" description="Basic and acidic residues" evidence="1">
    <location>
        <begin position="773"/>
        <end position="802"/>
    </location>
</feature>
<feature type="compositionally biased region" description="Low complexity" evidence="1">
    <location>
        <begin position="929"/>
        <end position="942"/>
    </location>
</feature>
<sequence length="1059" mass="114200">PKKKKKARNSNLIIIDNDAEHGGIKPITNDQAPQVLKSRAKTADPAPLVTTTEPTKKPKSKAKSVPPVVHEAPLVPDAPKQPDDTSAGASEAAPKSKKSKKAPATTPAPEVAPSVTTESVPEISPTDTEIPQPRPKKRGRKAAQDGEPQDPPPPETTKAVEPPAKKQRKSKAETEFEAGGGARSPVTTTIPPPVRTERRSSTILSVPDPDKPATSVGSAADILRRWGNKSVAVEMAASGSGVGPPTTTDVVDQGVETKPKPKRKRKKKDHPADDTSTSISVPAPTTPDAQCLVCTSGLHKPSDCPLLSQRNSETAQVVEGRIQNLEDTQGPARIHQMLIGMLRRWLKDTKKQVEAQNISATPTPVPTVQKSSSPAHSTPIPTRPKKSKLSSVAVSHQSEGSSTEDEDILKSVMESRIESNEEDGEDGEDDEDEEMIDAPRLEPKPEPEPEPQLETTPPSTPTPSPHPASVPLPPSSPTTKALLQSQRMSQSSVRALLDGLESEEAGNGESSSSDEEESDLAESTPSDVARRRHRKTVRLDVQDSDEEAAVRAQAPIQEDEEDSDVEMRDSEERGLVTLSQLLDSSQHIPEEEIVGVVDREGDDDDIEEYDEEVKKNKEAPDVEPGSPIESPDQEPAATESNVDVATQEPGQEGEDEDEGEEDEEDEEESGPVQESELAAPVVKKRGRPPLPQSVKDARAAEKARIQAEKIAQQGGDPLAPRKRGRPRKSQPVEGEGDTSTNGKPASTAPATRTRSHSVGGSQELGPKLRGRPRLSDTVRAEREAEKERVRAEKAIQKLEKKTANANAKATAKGKAANTTPPMADNGENEEGEDEDEDVTVRQSFRAPEETNELPVAPTWSTLKNPSSSRPGSSQADEIEWSEVGENGEGKRPPGSQPSTLKPTPDNRTRKDRAPAKPLFMPSSGLGPRLLPALSPLTSTPAPGKALSLSQQTPSNVLSRRKSMGSVSLPRFADIRKAHELQQRSRKERNKLLSSQPIALGSPQELKPRPNNANEVVTIESSDEEVDSSADEKGKLKPPSQRKRRSAFEYFEQSQSRSKS</sequence>
<feature type="compositionally biased region" description="Acidic residues" evidence="1">
    <location>
        <begin position="500"/>
        <end position="520"/>
    </location>
</feature>
<dbReference type="EMBL" id="CAJNJQ010000131">
    <property type="protein sequence ID" value="CAE7058530.1"/>
    <property type="molecule type" value="Genomic_DNA"/>
</dbReference>
<name>A0A8H3DU50_9AGAM</name>
<feature type="compositionally biased region" description="Pro residues" evidence="1">
    <location>
        <begin position="458"/>
        <end position="476"/>
    </location>
</feature>
<feature type="compositionally biased region" description="Polar residues" evidence="1">
    <location>
        <begin position="737"/>
        <end position="760"/>
    </location>
</feature>
<feature type="compositionally biased region" description="Acidic residues" evidence="1">
    <location>
        <begin position="651"/>
        <end position="669"/>
    </location>
</feature>
<evidence type="ECO:0000256" key="1">
    <source>
        <dbReference type="SAM" id="MobiDB-lite"/>
    </source>
</evidence>
<feature type="compositionally biased region" description="Polar residues" evidence="1">
    <location>
        <begin position="479"/>
        <end position="493"/>
    </location>
</feature>
<feature type="compositionally biased region" description="Polar residues" evidence="1">
    <location>
        <begin position="577"/>
        <end position="587"/>
    </location>
</feature>